<feature type="transmembrane region" description="Helical" evidence="2">
    <location>
        <begin position="663"/>
        <end position="682"/>
    </location>
</feature>
<dbReference type="STRING" id="3760.A0A251PE62"/>
<feature type="transmembrane region" description="Helical" evidence="2">
    <location>
        <begin position="582"/>
        <end position="606"/>
    </location>
</feature>
<evidence type="ECO:0000256" key="1">
    <source>
        <dbReference type="SAM" id="MobiDB-lite"/>
    </source>
</evidence>
<dbReference type="SMART" id="SM00248">
    <property type="entry name" value="ANK"/>
    <property type="match status" value="5"/>
</dbReference>
<dbReference type="InterPro" id="IPR002110">
    <property type="entry name" value="Ankyrin_rpt"/>
</dbReference>
<dbReference type="AlphaFoldDB" id="A0A251PE62"/>
<dbReference type="Gramene" id="ONI09856">
    <property type="protein sequence ID" value="ONI09856"/>
    <property type="gene ID" value="PRUPE_4G014100"/>
</dbReference>
<dbReference type="PANTHER" id="PTHR24177:SF215">
    <property type="entry name" value="PGG DOMAIN-CONTAINING PROTEIN"/>
    <property type="match status" value="1"/>
</dbReference>
<name>A0A251PE62_PRUPE</name>
<evidence type="ECO:0000256" key="2">
    <source>
        <dbReference type="SAM" id="Phobius"/>
    </source>
</evidence>
<keyword evidence="2" id="KW-0472">Membrane</keyword>
<dbReference type="EMBL" id="CM007654">
    <property type="protein sequence ID" value="ONI09856.1"/>
    <property type="molecule type" value="Genomic_DNA"/>
</dbReference>
<feature type="transmembrane region" description="Helical" evidence="2">
    <location>
        <begin position="626"/>
        <end position="651"/>
    </location>
</feature>
<dbReference type="Gene3D" id="1.25.40.20">
    <property type="entry name" value="Ankyrin repeat-containing domain"/>
    <property type="match status" value="2"/>
</dbReference>
<organism evidence="4 5">
    <name type="scientific">Prunus persica</name>
    <name type="common">Peach</name>
    <name type="synonym">Amygdalus persica</name>
    <dbReference type="NCBI Taxonomy" id="3760"/>
    <lineage>
        <taxon>Eukaryota</taxon>
        <taxon>Viridiplantae</taxon>
        <taxon>Streptophyta</taxon>
        <taxon>Embryophyta</taxon>
        <taxon>Tracheophyta</taxon>
        <taxon>Spermatophyta</taxon>
        <taxon>Magnoliopsida</taxon>
        <taxon>eudicotyledons</taxon>
        <taxon>Gunneridae</taxon>
        <taxon>Pentapetalae</taxon>
        <taxon>rosids</taxon>
        <taxon>fabids</taxon>
        <taxon>Rosales</taxon>
        <taxon>Rosaceae</taxon>
        <taxon>Amygdaloideae</taxon>
        <taxon>Amygdaleae</taxon>
        <taxon>Prunus</taxon>
    </lineage>
</organism>
<dbReference type="PANTHER" id="PTHR24177">
    <property type="entry name" value="CASKIN"/>
    <property type="match status" value="1"/>
</dbReference>
<accession>A0A251PE62</accession>
<dbReference type="SUPFAM" id="SSF48403">
    <property type="entry name" value="Ankyrin repeat"/>
    <property type="match status" value="1"/>
</dbReference>
<reference evidence="4 5" key="1">
    <citation type="journal article" date="2013" name="Nat. Genet.">
        <title>The high-quality draft genome of peach (Prunus persica) identifies unique patterns of genetic diversity, domestication and genome evolution.</title>
        <authorList>
            <consortium name="International Peach Genome Initiative"/>
            <person name="Verde I."/>
            <person name="Abbott A.G."/>
            <person name="Scalabrin S."/>
            <person name="Jung S."/>
            <person name="Shu S."/>
            <person name="Marroni F."/>
            <person name="Zhebentyayeva T."/>
            <person name="Dettori M.T."/>
            <person name="Grimwood J."/>
            <person name="Cattonaro F."/>
            <person name="Zuccolo A."/>
            <person name="Rossini L."/>
            <person name="Jenkins J."/>
            <person name="Vendramin E."/>
            <person name="Meisel L.A."/>
            <person name="Decroocq V."/>
            <person name="Sosinski B."/>
            <person name="Prochnik S."/>
            <person name="Mitros T."/>
            <person name="Policriti A."/>
            <person name="Cipriani G."/>
            <person name="Dondini L."/>
            <person name="Ficklin S."/>
            <person name="Goodstein D.M."/>
            <person name="Xuan P."/>
            <person name="Del Fabbro C."/>
            <person name="Aramini V."/>
            <person name="Copetti D."/>
            <person name="Gonzalez S."/>
            <person name="Horner D.S."/>
            <person name="Falchi R."/>
            <person name="Lucas S."/>
            <person name="Mica E."/>
            <person name="Maldonado J."/>
            <person name="Lazzari B."/>
            <person name="Bielenberg D."/>
            <person name="Pirona R."/>
            <person name="Miculan M."/>
            <person name="Barakat A."/>
            <person name="Testolin R."/>
            <person name="Stella A."/>
            <person name="Tartarini S."/>
            <person name="Tonutti P."/>
            <person name="Arus P."/>
            <person name="Orellana A."/>
            <person name="Wells C."/>
            <person name="Main D."/>
            <person name="Vizzotto G."/>
            <person name="Silva H."/>
            <person name="Salamini F."/>
            <person name="Schmutz J."/>
            <person name="Morgante M."/>
            <person name="Rokhsar D.S."/>
        </authorList>
    </citation>
    <scope>NUCLEOTIDE SEQUENCE [LARGE SCALE GENOMIC DNA]</scope>
    <source>
        <strain evidence="5">cv. Nemared</strain>
    </source>
</reference>
<dbReference type="InterPro" id="IPR026961">
    <property type="entry name" value="PGG_dom"/>
</dbReference>
<feature type="transmembrane region" description="Helical" evidence="2">
    <location>
        <begin position="551"/>
        <end position="570"/>
    </location>
</feature>
<dbReference type="GO" id="GO:0016020">
    <property type="term" value="C:membrane"/>
    <property type="evidence" value="ECO:0000318"/>
    <property type="project" value="GO_Central"/>
</dbReference>
<dbReference type="InterPro" id="IPR036770">
    <property type="entry name" value="Ankyrin_rpt-contain_sf"/>
</dbReference>
<gene>
    <name evidence="4" type="ORF">PRUPE_4G014100</name>
</gene>
<dbReference type="Proteomes" id="UP000006882">
    <property type="component" value="Chromosome G4"/>
</dbReference>
<dbReference type="Pfam" id="PF13962">
    <property type="entry name" value="PGG"/>
    <property type="match status" value="1"/>
</dbReference>
<protein>
    <recommendedName>
        <fullName evidence="3">PGG domain-containing protein</fullName>
    </recommendedName>
</protein>
<feature type="domain" description="PGG" evidence="3">
    <location>
        <begin position="539"/>
        <end position="650"/>
    </location>
</feature>
<keyword evidence="5" id="KW-1185">Reference proteome</keyword>
<keyword evidence="2" id="KW-0812">Transmembrane</keyword>
<feature type="region of interest" description="Disordered" evidence="1">
    <location>
        <begin position="367"/>
        <end position="388"/>
    </location>
</feature>
<evidence type="ECO:0000313" key="4">
    <source>
        <dbReference type="EMBL" id="ONI09856.1"/>
    </source>
</evidence>
<evidence type="ECO:0000259" key="3">
    <source>
        <dbReference type="Pfam" id="PF13962"/>
    </source>
</evidence>
<evidence type="ECO:0000313" key="5">
    <source>
        <dbReference type="Proteomes" id="UP000006882"/>
    </source>
</evidence>
<keyword evidence="2" id="KW-1133">Transmembrane helix</keyword>
<proteinExistence type="predicted"/>
<sequence length="719" mass="82037">MEDLEIEHAEMAYWRTEEVLLKDEGESARKIEVLKLPYDLAMLNDWEGMKRYYVDNPQKLNSPMTVDEDTALHIVASCCRRKSQGKQVLEFLINLLPPSYDERCKAVRVPNKLGNNVLHEVAMSGNLEAATFLVINFNKPAGKTSNEENSTLPLLDIRNELGESPLYRAAALGHPDLVQFFADELEENPENLRRHFHRNDRMSILHIAVIGQQFRTALWLQSKYPFLATKREGKGLTSLQLLAQMPTAFTPQFLQSRWKMLIYYCLPARDLEVTTNHKDDVESSLGSNQHPQSISWKKPEGILKMYTSLWDFLAKEMDIIEKIWKDKRIKHALKNLIPLLVEKDNSWQNSKEAKGKTISLGSVENLCKGDNDGGDQQGKDSAEPTNSKKQSMYKYNPLLIATITGIVPIVAEILRQHPQAAEHVSHSEQNILHLAIKHRQREILELLKRKPTTISRLNEMIDSDGNTILHQAADRSYYSVAISQNLIGPAMQLQTELRWMMGVKNIVPPHYIMHHNNKDQTAEELFNDEHNELLKSAQEWIKDTAESCSTVAVLVCTVVFAAAYTMPGGNEPNGLPVFHDSPLFWLFTCMDVVAIACSLSSVAFFLSILSSPLEYPFFCHVLPRKLMIGFTLLFLSMATTMLAFAATILLVIRIEKKWTKSMLYSIAFFPVPLFGLLQFPMYQSFKEIYHKITKIFRPFFVPFLGFCKRRSICGKSKAN</sequence>
<feature type="compositionally biased region" description="Basic and acidic residues" evidence="1">
    <location>
        <begin position="367"/>
        <end position="382"/>
    </location>
</feature>